<dbReference type="OrthoDB" id="1931061at2759"/>
<dbReference type="Gene3D" id="2.40.50.140">
    <property type="entry name" value="Nucleic acid-binding proteins"/>
    <property type="match status" value="3"/>
</dbReference>
<dbReference type="STRING" id="210143.A0A1R3HST3"/>
<comment type="caution">
    <text evidence="1">The sequence shown here is derived from an EMBL/GenBank/DDBJ whole genome shotgun (WGS) entry which is preliminary data.</text>
</comment>
<protein>
    <submittedName>
        <fullName evidence="1">Nucleic acid-binding protein</fullName>
    </submittedName>
</protein>
<name>A0A1R3HST3_COCAP</name>
<sequence>MALAVPDKGGSIKVVIPHDCMHRFSSDKVVEGKVYKILHFEVLDRKKKYKSIPAEFTIYFNSSTKLIELTEGINKYPRYFFRFADMIEIRERSEKDPVFTNVIGMFVGYGEPIAISVDSGMRMSDKVDVNLRLLSDEILRVSFWVSHISHLNLAEFAAMPQKPIFVVAETKFLSSLSATKVYVNPDIPEAEEIRHRFKNYLAPEHTSQSLASTNAKDAVILELLYLTLEKAQGQKFRVEAEVTEVDTTNGRYYESCPDCHLKLPPAKGGGYSCIQHGPVTPKLV</sequence>
<evidence type="ECO:0000313" key="2">
    <source>
        <dbReference type="Proteomes" id="UP000188268"/>
    </source>
</evidence>
<accession>A0A1R3HST3</accession>
<reference evidence="1 2" key="1">
    <citation type="submission" date="2013-09" db="EMBL/GenBank/DDBJ databases">
        <title>Corchorus capsularis genome sequencing.</title>
        <authorList>
            <person name="Alam M."/>
            <person name="Haque M.S."/>
            <person name="Islam M.S."/>
            <person name="Emdad E.M."/>
            <person name="Islam M.M."/>
            <person name="Ahmed B."/>
            <person name="Halim A."/>
            <person name="Hossen Q.M.M."/>
            <person name="Hossain M.Z."/>
            <person name="Ahmed R."/>
            <person name="Khan M.M."/>
            <person name="Islam R."/>
            <person name="Rashid M.M."/>
            <person name="Khan S.A."/>
            <person name="Rahman M.S."/>
            <person name="Alam M."/>
        </authorList>
    </citation>
    <scope>NUCLEOTIDE SEQUENCE [LARGE SCALE GENOMIC DNA]</scope>
    <source>
        <strain evidence="2">cv. CVL-1</strain>
        <tissue evidence="1">Whole seedling</tissue>
    </source>
</reference>
<dbReference type="SUPFAM" id="SSF50249">
    <property type="entry name" value="Nucleic acid-binding proteins"/>
    <property type="match status" value="1"/>
</dbReference>
<dbReference type="EMBL" id="AWWV01011261">
    <property type="protein sequence ID" value="OMO73221.1"/>
    <property type="molecule type" value="Genomic_DNA"/>
</dbReference>
<organism evidence="1 2">
    <name type="scientific">Corchorus capsularis</name>
    <name type="common">Jute</name>
    <dbReference type="NCBI Taxonomy" id="210143"/>
    <lineage>
        <taxon>Eukaryota</taxon>
        <taxon>Viridiplantae</taxon>
        <taxon>Streptophyta</taxon>
        <taxon>Embryophyta</taxon>
        <taxon>Tracheophyta</taxon>
        <taxon>Spermatophyta</taxon>
        <taxon>Magnoliopsida</taxon>
        <taxon>eudicotyledons</taxon>
        <taxon>Gunneridae</taxon>
        <taxon>Pentapetalae</taxon>
        <taxon>rosids</taxon>
        <taxon>malvids</taxon>
        <taxon>Malvales</taxon>
        <taxon>Malvaceae</taxon>
        <taxon>Grewioideae</taxon>
        <taxon>Apeibeae</taxon>
        <taxon>Corchorus</taxon>
    </lineage>
</organism>
<dbReference type="Proteomes" id="UP000188268">
    <property type="component" value="Unassembled WGS sequence"/>
</dbReference>
<evidence type="ECO:0000313" key="1">
    <source>
        <dbReference type="EMBL" id="OMO73221.1"/>
    </source>
</evidence>
<dbReference type="PANTHER" id="PTHR47165">
    <property type="entry name" value="OS03G0429900 PROTEIN"/>
    <property type="match status" value="1"/>
</dbReference>
<dbReference type="AlphaFoldDB" id="A0A1R3HST3"/>
<dbReference type="PANTHER" id="PTHR47165:SF4">
    <property type="entry name" value="OS03G0429900 PROTEIN"/>
    <property type="match status" value="1"/>
</dbReference>
<gene>
    <name evidence="1" type="ORF">CCACVL1_17392</name>
</gene>
<proteinExistence type="predicted"/>
<dbReference type="Gramene" id="OMO73221">
    <property type="protein sequence ID" value="OMO73221"/>
    <property type="gene ID" value="CCACVL1_17392"/>
</dbReference>
<dbReference type="InterPro" id="IPR012340">
    <property type="entry name" value="NA-bd_OB-fold"/>
</dbReference>
<keyword evidence="2" id="KW-1185">Reference proteome</keyword>